<evidence type="ECO:0000313" key="1">
    <source>
        <dbReference type="EMBL" id="CAF9912102.1"/>
    </source>
</evidence>
<reference evidence="1" key="1">
    <citation type="submission" date="2021-03" db="EMBL/GenBank/DDBJ databases">
        <authorList>
            <person name="Tagirdzhanova G."/>
        </authorList>
    </citation>
    <scope>NUCLEOTIDE SEQUENCE</scope>
</reference>
<organism evidence="1 2">
    <name type="scientific">Alectoria fallacina</name>
    <dbReference type="NCBI Taxonomy" id="1903189"/>
    <lineage>
        <taxon>Eukaryota</taxon>
        <taxon>Fungi</taxon>
        <taxon>Dikarya</taxon>
        <taxon>Ascomycota</taxon>
        <taxon>Pezizomycotina</taxon>
        <taxon>Lecanoromycetes</taxon>
        <taxon>OSLEUM clade</taxon>
        <taxon>Lecanoromycetidae</taxon>
        <taxon>Lecanorales</taxon>
        <taxon>Lecanorineae</taxon>
        <taxon>Parmeliaceae</taxon>
        <taxon>Alectoria</taxon>
    </lineage>
</organism>
<sequence>MEPTRRGQPFGRSGGAQYVASSEWIWFGSSFSRVSQKSVSVDGRISRHPPPRAGGGLQALEASLSGENTQRLIEAPIFDRIVQHKDKGNFSCMWTEDFGDKDQMGLLTRYYTHMANVCLDGPSPGELIEYTPREQILHLTATAYAVQLLSASHINQSNPSPMVVNEARAVQRRVAAYGIGTKSPTPVKTPRSKSLLLPRYCRKRGPKAEDFTRTVGEPIN</sequence>
<accession>A0A8H3ETQ5</accession>
<keyword evidence="2" id="KW-1185">Reference proteome</keyword>
<evidence type="ECO:0000313" key="2">
    <source>
        <dbReference type="Proteomes" id="UP000664203"/>
    </source>
</evidence>
<dbReference type="EMBL" id="CAJPDR010000053">
    <property type="protein sequence ID" value="CAF9912102.1"/>
    <property type="molecule type" value="Genomic_DNA"/>
</dbReference>
<comment type="caution">
    <text evidence="1">The sequence shown here is derived from an EMBL/GenBank/DDBJ whole genome shotgun (WGS) entry which is preliminary data.</text>
</comment>
<proteinExistence type="predicted"/>
<name>A0A8H3ETQ5_9LECA</name>
<dbReference type="AlphaFoldDB" id="A0A8H3ETQ5"/>
<dbReference type="Proteomes" id="UP000664203">
    <property type="component" value="Unassembled WGS sequence"/>
</dbReference>
<protein>
    <submittedName>
        <fullName evidence="1">Uncharacterized protein</fullName>
    </submittedName>
</protein>
<gene>
    <name evidence="1" type="ORF">ALECFALPRED_007871</name>
</gene>